<dbReference type="PANTHER" id="PTHR33734:SF22">
    <property type="entry name" value="MEMBRANE-BOUND LYTIC MUREIN TRANSGLYCOSYLASE D"/>
    <property type="match status" value="1"/>
</dbReference>
<dbReference type="Gene3D" id="3.10.350.10">
    <property type="entry name" value="LysM domain"/>
    <property type="match status" value="4"/>
</dbReference>
<dbReference type="InterPro" id="IPR008258">
    <property type="entry name" value="Transglycosylase_SLT_dom_1"/>
</dbReference>
<dbReference type="PROSITE" id="PS51782">
    <property type="entry name" value="LYSM"/>
    <property type="match status" value="4"/>
</dbReference>
<evidence type="ECO:0000256" key="2">
    <source>
        <dbReference type="SAM" id="SignalP"/>
    </source>
</evidence>
<keyword evidence="2" id="KW-0732">Signal</keyword>
<reference evidence="5" key="1">
    <citation type="submission" date="2017-10" db="EMBL/GenBank/DDBJ databases">
        <authorList>
            <person name="Gaisin V.A."/>
            <person name="Rysina M.S."/>
            <person name="Grouzdev D.S."/>
        </authorList>
    </citation>
    <scope>NUCLEOTIDE SEQUENCE [LARGE SCALE GENOMIC DNA]</scope>
    <source>
        <strain evidence="5">V1</strain>
    </source>
</reference>
<name>A0A317TBJ6_9CHLB</name>
<dbReference type="PANTHER" id="PTHR33734">
    <property type="entry name" value="LYSM DOMAIN-CONTAINING GPI-ANCHORED PROTEIN 2"/>
    <property type="match status" value="1"/>
</dbReference>
<dbReference type="GO" id="GO:0008933">
    <property type="term" value="F:peptidoglycan lytic transglycosylase activity"/>
    <property type="evidence" value="ECO:0007669"/>
    <property type="project" value="InterPro"/>
</dbReference>
<organism evidence="4 5">
    <name type="scientific">Prosthecochloris marina</name>
    <dbReference type="NCBI Taxonomy" id="2017681"/>
    <lineage>
        <taxon>Bacteria</taxon>
        <taxon>Pseudomonadati</taxon>
        <taxon>Chlorobiota</taxon>
        <taxon>Chlorobiia</taxon>
        <taxon>Chlorobiales</taxon>
        <taxon>Chlorobiaceae</taxon>
        <taxon>Prosthecochloris</taxon>
    </lineage>
</organism>
<accession>A0A317TBJ6</accession>
<feature type="domain" description="LysM" evidence="3">
    <location>
        <begin position="443"/>
        <end position="487"/>
    </location>
</feature>
<gene>
    <name evidence="4" type="ORF">CR164_01945</name>
</gene>
<keyword evidence="5" id="KW-1185">Reference proteome</keyword>
<feature type="domain" description="LysM" evidence="3">
    <location>
        <begin position="549"/>
        <end position="593"/>
    </location>
</feature>
<comment type="similarity">
    <text evidence="1">Belongs to the transglycosylase Slt family.</text>
</comment>
<evidence type="ECO:0000313" key="5">
    <source>
        <dbReference type="Proteomes" id="UP000246278"/>
    </source>
</evidence>
<dbReference type="CDD" id="cd16894">
    <property type="entry name" value="MltD-like"/>
    <property type="match status" value="1"/>
</dbReference>
<dbReference type="InterPro" id="IPR023346">
    <property type="entry name" value="Lysozyme-like_dom_sf"/>
</dbReference>
<dbReference type="SUPFAM" id="SSF54106">
    <property type="entry name" value="LysM domain"/>
    <property type="match status" value="4"/>
</dbReference>
<dbReference type="OrthoDB" id="9815002at2"/>
<dbReference type="EMBL" id="PDNZ01000001">
    <property type="protein sequence ID" value="PWW83417.1"/>
    <property type="molecule type" value="Genomic_DNA"/>
</dbReference>
<dbReference type="GO" id="GO:0000270">
    <property type="term" value="P:peptidoglycan metabolic process"/>
    <property type="evidence" value="ECO:0007669"/>
    <property type="project" value="InterPro"/>
</dbReference>
<comment type="caution">
    <text evidence="4">The sequence shown here is derived from an EMBL/GenBank/DDBJ whole genome shotgun (WGS) entry which is preliminary data.</text>
</comment>
<dbReference type="GO" id="GO:0016020">
    <property type="term" value="C:membrane"/>
    <property type="evidence" value="ECO:0007669"/>
    <property type="project" value="InterPro"/>
</dbReference>
<evidence type="ECO:0000256" key="1">
    <source>
        <dbReference type="ARBA" id="ARBA00007734"/>
    </source>
</evidence>
<dbReference type="Pfam" id="PF01464">
    <property type="entry name" value="SLT"/>
    <property type="match status" value="1"/>
</dbReference>
<feature type="domain" description="LysM" evidence="3">
    <location>
        <begin position="500"/>
        <end position="544"/>
    </location>
</feature>
<dbReference type="SMART" id="SM00257">
    <property type="entry name" value="LysM"/>
    <property type="match status" value="4"/>
</dbReference>
<sequence length="596" mass="66972">MRVAHFYIFPAVLLLLQTAVFSDSFAGKKGNVADDSAVAEMLDSYVTTTYFSDRKFKKWKDGGIDGYHATFIPQFDDETYSERIARLNRQTPLRLAYNSHVKGFIKLYSVDKRKLTAKVLGLADMYFPLFEKKLRQYNIPLELKYLAIVESALNPTAVSRANAKGLWQFIYGTGKMYGLESSAFVEDRFDPEKATIAACRHMRDLYNIYGDWFLVLAAYNSGAGNVNKAIRRSGGARDYWSIWPHLPSETRGYVPAFIAVTYIMNYYREHNISSLEPVYSYDDIGAVRVSEIVAFDQVSEVIGVSVEDLQLLNPQFKLNLVPAGAGNPYYLKLPKEYLGKFNRKEKKIYAHKTRQGLDGAALLAKAREVKAVSPKAVSPKKQKKNIHVVRRGQTLASIARTYRCYVSELIRWNNLKSSKIYPGQKLKVFGTPGTGSPAKSSVVYHKVKRGESLGLIAGKYGVSVSKLASWNNLGRKRTIYPGQRLKIYGVSTRTSSKKPSYHKVKRGESLGLIAGKYGVSVSKLASWNNLGRKRTIYPGQKLKLSAPTKIHKVRRGESLGLIARKYGVSVSQLVSWNKLGGKRTIYPGQRLTIKIN</sequence>
<evidence type="ECO:0000259" key="3">
    <source>
        <dbReference type="PROSITE" id="PS51782"/>
    </source>
</evidence>
<dbReference type="Proteomes" id="UP000246278">
    <property type="component" value="Unassembled WGS sequence"/>
</dbReference>
<evidence type="ECO:0000313" key="4">
    <source>
        <dbReference type="EMBL" id="PWW83417.1"/>
    </source>
</evidence>
<feature type="signal peptide" evidence="2">
    <location>
        <begin position="1"/>
        <end position="22"/>
    </location>
</feature>
<feature type="domain" description="LysM" evidence="3">
    <location>
        <begin position="385"/>
        <end position="428"/>
    </location>
</feature>
<dbReference type="PROSITE" id="PS00922">
    <property type="entry name" value="TRANSGLYCOSYLASE"/>
    <property type="match status" value="1"/>
</dbReference>
<dbReference type="CDD" id="cd00118">
    <property type="entry name" value="LysM"/>
    <property type="match status" value="4"/>
</dbReference>
<proteinExistence type="inferred from homology"/>
<dbReference type="SUPFAM" id="SSF53955">
    <property type="entry name" value="Lysozyme-like"/>
    <property type="match status" value="1"/>
</dbReference>
<dbReference type="InterPro" id="IPR000189">
    <property type="entry name" value="Transglyc_AS"/>
</dbReference>
<dbReference type="InterPro" id="IPR018392">
    <property type="entry name" value="LysM"/>
</dbReference>
<dbReference type="Gene3D" id="1.10.530.10">
    <property type="match status" value="1"/>
</dbReference>
<dbReference type="AlphaFoldDB" id="A0A317TBJ6"/>
<feature type="chain" id="PRO_5016423307" evidence="2">
    <location>
        <begin position="23"/>
        <end position="596"/>
    </location>
</feature>
<dbReference type="InterPro" id="IPR036779">
    <property type="entry name" value="LysM_dom_sf"/>
</dbReference>
<dbReference type="Pfam" id="PF01476">
    <property type="entry name" value="LysM"/>
    <property type="match status" value="4"/>
</dbReference>
<protein>
    <submittedName>
        <fullName evidence="4">Lytic transglycosylase</fullName>
    </submittedName>
</protein>